<name>A0A6N6VRL9_9BACT</name>
<proteinExistence type="predicted"/>
<dbReference type="OrthoDB" id="5310563at2"/>
<comment type="caution">
    <text evidence="2">The sequence shown here is derived from an EMBL/GenBank/DDBJ whole genome shotgun (WGS) entry which is preliminary data.</text>
</comment>
<organism evidence="2 3">
    <name type="scientific">Silvanigrella paludirubra</name>
    <dbReference type="NCBI Taxonomy" id="2499159"/>
    <lineage>
        <taxon>Bacteria</taxon>
        <taxon>Pseudomonadati</taxon>
        <taxon>Bdellovibrionota</taxon>
        <taxon>Oligoflexia</taxon>
        <taxon>Silvanigrellales</taxon>
        <taxon>Silvanigrellaceae</taxon>
        <taxon>Silvanigrella</taxon>
    </lineage>
</organism>
<dbReference type="Proteomes" id="UP000437748">
    <property type="component" value="Unassembled WGS sequence"/>
</dbReference>
<evidence type="ECO:0000313" key="2">
    <source>
        <dbReference type="EMBL" id="KAB8038767.1"/>
    </source>
</evidence>
<keyword evidence="1" id="KW-0732">Signal</keyword>
<dbReference type="RefSeq" id="WP_153420080.1">
    <property type="nucleotide sequence ID" value="NZ_WFLM01000003.1"/>
</dbReference>
<dbReference type="EMBL" id="WFLM01000003">
    <property type="protein sequence ID" value="KAB8038767.1"/>
    <property type="molecule type" value="Genomic_DNA"/>
</dbReference>
<gene>
    <name evidence="2" type="ORF">GCL60_07845</name>
</gene>
<feature type="chain" id="PRO_5026807811" evidence="1">
    <location>
        <begin position="22"/>
        <end position="158"/>
    </location>
</feature>
<keyword evidence="3" id="KW-1185">Reference proteome</keyword>
<evidence type="ECO:0000256" key="1">
    <source>
        <dbReference type="SAM" id="SignalP"/>
    </source>
</evidence>
<sequence>MNNYNKIILLSSLLFSVNTYAEEVSVFCSNDSAKWKWLYIDNSLFKKVKVNGTFMDNMVQFSILKKYFTYFKIDGNQNSINNLIQQCINSYGTEYKYAQISRGITSDWYLIGTSDYSISPGNYKIYYMLGDVADSMEADKIFTNKQISVKEAFEKSLR</sequence>
<protein>
    <submittedName>
        <fullName evidence="2">Uncharacterized protein</fullName>
    </submittedName>
</protein>
<feature type="signal peptide" evidence="1">
    <location>
        <begin position="1"/>
        <end position="21"/>
    </location>
</feature>
<dbReference type="AlphaFoldDB" id="A0A6N6VRL9"/>
<reference evidence="2 3" key="1">
    <citation type="submission" date="2019-10" db="EMBL/GenBank/DDBJ databases">
        <title>New species of Slilvanegrellaceae.</title>
        <authorList>
            <person name="Pitt A."/>
            <person name="Hahn M.W."/>
        </authorList>
    </citation>
    <scope>NUCLEOTIDE SEQUENCE [LARGE SCALE GENOMIC DNA]</scope>
    <source>
        <strain evidence="2 3">SP-Ram-0.45-NSY-1</strain>
    </source>
</reference>
<evidence type="ECO:0000313" key="3">
    <source>
        <dbReference type="Proteomes" id="UP000437748"/>
    </source>
</evidence>
<accession>A0A6N6VRL9</accession>